<accession>A0ABY8N8X5</accession>
<proteinExistence type="predicted"/>
<name>A0ABY8N8X5_9FLAO</name>
<dbReference type="RefSeq" id="WP_264534079.1">
    <property type="nucleotide sequence ID" value="NZ_CP092332.1"/>
</dbReference>
<organism evidence="1 2">
    <name type="scientific">Flavobacterium keumense</name>
    <dbReference type="NCBI Taxonomy" id="1306518"/>
    <lineage>
        <taxon>Bacteria</taxon>
        <taxon>Pseudomonadati</taxon>
        <taxon>Bacteroidota</taxon>
        <taxon>Flavobacteriia</taxon>
        <taxon>Flavobacteriales</taxon>
        <taxon>Flavobacteriaceae</taxon>
        <taxon>Flavobacterium</taxon>
    </lineage>
</organism>
<dbReference type="EMBL" id="CP092332">
    <property type="protein sequence ID" value="WGK95311.1"/>
    <property type="molecule type" value="Genomic_DNA"/>
</dbReference>
<sequence length="52" mass="5917">MSAKITFFIIGTTTTMGLTFGKSTADSQIDTCVWKYLDVNFDLPRTKQNVFY</sequence>
<evidence type="ECO:0000313" key="2">
    <source>
        <dbReference type="Proteomes" id="UP001232117"/>
    </source>
</evidence>
<protein>
    <submittedName>
        <fullName evidence="1">Uncharacterized protein</fullName>
    </submittedName>
</protein>
<gene>
    <name evidence="1" type="ORF">MG292_03515</name>
</gene>
<evidence type="ECO:0000313" key="1">
    <source>
        <dbReference type="EMBL" id="WGK95311.1"/>
    </source>
</evidence>
<reference evidence="1 2" key="2">
    <citation type="submission" date="2023-06" db="EMBL/GenBank/DDBJ databases">
        <title>Complete Genome Sequence of Flavobacterium keumense K3R-10.</title>
        <authorList>
            <person name="Jeong H."/>
            <person name="Jhang S.Y."/>
            <person name="Kim J.N."/>
        </authorList>
    </citation>
    <scope>NUCLEOTIDE SEQUENCE [LARGE SCALE GENOMIC DNA]</scope>
    <source>
        <strain evidence="1 2">K3R-10</strain>
    </source>
</reference>
<dbReference type="Proteomes" id="UP001232117">
    <property type="component" value="Chromosome"/>
</dbReference>
<keyword evidence="2" id="KW-1185">Reference proteome</keyword>
<reference evidence="1 2" key="1">
    <citation type="submission" date="2022-02" db="EMBL/GenBank/DDBJ databases">
        <authorList>
            <person name="Cha I.-T."/>
            <person name="Lee K.-E."/>
            <person name="Park S.-J."/>
        </authorList>
    </citation>
    <scope>NUCLEOTIDE SEQUENCE [LARGE SCALE GENOMIC DNA]</scope>
    <source>
        <strain evidence="1 2">K3R-10</strain>
    </source>
</reference>